<comment type="similarity">
    <text evidence="1">Belongs to the canopy family.</text>
</comment>
<dbReference type="EMBL" id="SRLO01019005">
    <property type="protein sequence ID" value="TNN23300.1"/>
    <property type="molecule type" value="Genomic_DNA"/>
</dbReference>
<dbReference type="InterPro" id="IPR042415">
    <property type="entry name" value="CNPY"/>
</dbReference>
<dbReference type="Proteomes" id="UP000314294">
    <property type="component" value="Unassembled WGS sequence"/>
</dbReference>
<feature type="domain" description="DUF3456" evidence="3">
    <location>
        <begin position="34"/>
        <end position="105"/>
    </location>
</feature>
<keyword evidence="2" id="KW-0732">Signal</keyword>
<protein>
    <submittedName>
        <fullName evidence="4">Protein canopy-1</fullName>
    </submittedName>
</protein>
<feature type="signal peptide" evidence="2">
    <location>
        <begin position="1"/>
        <end position="23"/>
    </location>
</feature>
<sequence>MVSCSPCLCVFMFSCSLCPHVLMSPCLHVLTFSQVPLARSESHLGDLVEAVCGSMSDYALHVDPATQQRAYRRFAPRDGAGLAHFPDFNNFQFDGPDASNALKFATTVKTAGPRSTSSRGTLS</sequence>
<dbReference type="PANTHER" id="PTHR13341:SF4">
    <property type="entry name" value="CANOPY FGF SIGNALING REGULATOR 1"/>
    <property type="match status" value="1"/>
</dbReference>
<keyword evidence="5" id="KW-1185">Reference proteome</keyword>
<proteinExistence type="inferred from homology"/>
<evidence type="ECO:0000256" key="2">
    <source>
        <dbReference type="SAM" id="SignalP"/>
    </source>
</evidence>
<dbReference type="OrthoDB" id="192915at2759"/>
<dbReference type="GO" id="GO:0005783">
    <property type="term" value="C:endoplasmic reticulum"/>
    <property type="evidence" value="ECO:0007669"/>
    <property type="project" value="TreeGrafter"/>
</dbReference>
<dbReference type="InterPro" id="IPR021852">
    <property type="entry name" value="DUF3456"/>
</dbReference>
<dbReference type="Pfam" id="PF11938">
    <property type="entry name" value="DUF3456"/>
    <property type="match status" value="1"/>
</dbReference>
<accession>A0A4Z2E409</accession>
<comment type="caution">
    <text evidence="4">The sequence shown here is derived from an EMBL/GenBank/DDBJ whole genome shotgun (WGS) entry which is preliminary data.</text>
</comment>
<evidence type="ECO:0000313" key="5">
    <source>
        <dbReference type="Proteomes" id="UP000314294"/>
    </source>
</evidence>
<evidence type="ECO:0000313" key="4">
    <source>
        <dbReference type="EMBL" id="TNN23300.1"/>
    </source>
</evidence>
<evidence type="ECO:0000259" key="3">
    <source>
        <dbReference type="Pfam" id="PF11938"/>
    </source>
</evidence>
<gene>
    <name evidence="4" type="primary">cnpy1_1</name>
    <name evidence="4" type="ORF">EYF80_066581</name>
</gene>
<evidence type="ECO:0000256" key="1">
    <source>
        <dbReference type="ARBA" id="ARBA00007285"/>
    </source>
</evidence>
<organism evidence="4 5">
    <name type="scientific">Liparis tanakae</name>
    <name type="common">Tanaka's snailfish</name>
    <dbReference type="NCBI Taxonomy" id="230148"/>
    <lineage>
        <taxon>Eukaryota</taxon>
        <taxon>Metazoa</taxon>
        <taxon>Chordata</taxon>
        <taxon>Craniata</taxon>
        <taxon>Vertebrata</taxon>
        <taxon>Euteleostomi</taxon>
        <taxon>Actinopterygii</taxon>
        <taxon>Neopterygii</taxon>
        <taxon>Teleostei</taxon>
        <taxon>Neoteleostei</taxon>
        <taxon>Acanthomorphata</taxon>
        <taxon>Eupercaria</taxon>
        <taxon>Perciformes</taxon>
        <taxon>Cottioidei</taxon>
        <taxon>Cottales</taxon>
        <taxon>Liparidae</taxon>
        <taxon>Liparis</taxon>
    </lineage>
</organism>
<dbReference type="PANTHER" id="PTHR13341">
    <property type="entry name" value="MIR-INTERACTING SAPOSIN-LIKE PROTEIN"/>
    <property type="match status" value="1"/>
</dbReference>
<feature type="chain" id="PRO_5021259375" evidence="2">
    <location>
        <begin position="24"/>
        <end position="123"/>
    </location>
</feature>
<dbReference type="AlphaFoldDB" id="A0A4Z2E409"/>
<name>A0A4Z2E409_9TELE</name>
<reference evidence="4 5" key="1">
    <citation type="submission" date="2019-03" db="EMBL/GenBank/DDBJ databases">
        <title>First draft genome of Liparis tanakae, snailfish: a comprehensive survey of snailfish specific genes.</title>
        <authorList>
            <person name="Kim W."/>
            <person name="Song I."/>
            <person name="Jeong J.-H."/>
            <person name="Kim D."/>
            <person name="Kim S."/>
            <person name="Ryu S."/>
            <person name="Song J.Y."/>
            <person name="Lee S.K."/>
        </authorList>
    </citation>
    <scope>NUCLEOTIDE SEQUENCE [LARGE SCALE GENOMIC DNA]</scope>
    <source>
        <tissue evidence="4">Muscle</tissue>
    </source>
</reference>